<name>A0A0A3XUW4_BRAJP</name>
<dbReference type="EMBL" id="JRPN01000019">
    <property type="protein sequence ID" value="KGT76946.1"/>
    <property type="molecule type" value="Genomic_DNA"/>
</dbReference>
<dbReference type="RefSeq" id="WP_011084407.1">
    <property type="nucleotide sequence ID" value="NZ_BJNK01000019.1"/>
</dbReference>
<gene>
    <name evidence="1" type="ORF">MA20_25660</name>
</gene>
<accession>A0A0A3XUW4</accession>
<dbReference type="Gene3D" id="1.20.120.330">
    <property type="entry name" value="Nucleotidyltransferases domain 2"/>
    <property type="match status" value="1"/>
</dbReference>
<dbReference type="GO" id="GO:0045892">
    <property type="term" value="P:negative regulation of DNA-templated transcription"/>
    <property type="evidence" value="ECO:0007669"/>
    <property type="project" value="TreeGrafter"/>
</dbReference>
<reference evidence="1 2" key="1">
    <citation type="submission" date="2014-09" db="EMBL/GenBank/DDBJ databases">
        <title>Draft genome of Bradyrhizobium japonicum Is-34.</title>
        <authorList>
            <person name="Tsurumaru H."/>
            <person name="Yamakawa T."/>
            <person name="Hashimoto S."/>
            <person name="Okizaki K."/>
            <person name="Kanesaki Y."/>
            <person name="Yoshikawa H."/>
            <person name="Yajima S."/>
        </authorList>
    </citation>
    <scope>NUCLEOTIDE SEQUENCE [LARGE SCALE GENOMIC DNA]</scope>
    <source>
        <strain evidence="1 2">Is-34</strain>
    </source>
</reference>
<dbReference type="PANTHER" id="PTHR37941:SF1">
    <property type="entry name" value="FUMARASE E-RELATED"/>
    <property type="match status" value="1"/>
</dbReference>
<dbReference type="InterPro" id="IPR007761">
    <property type="entry name" value="MtlR-like"/>
</dbReference>
<proteinExistence type="predicted"/>
<comment type="caution">
    <text evidence="1">The sequence shown here is derived from an EMBL/GenBank/DDBJ whole genome shotgun (WGS) entry which is preliminary data.</text>
</comment>
<evidence type="ECO:0000313" key="2">
    <source>
        <dbReference type="Proteomes" id="UP000030377"/>
    </source>
</evidence>
<dbReference type="PANTHER" id="PTHR37941">
    <property type="entry name" value="FUMARASE E-RELATED"/>
    <property type="match status" value="1"/>
</dbReference>
<dbReference type="SUPFAM" id="SSF158668">
    <property type="entry name" value="MtlR-like"/>
    <property type="match status" value="1"/>
</dbReference>
<sequence length="199" mass="22410">MSNAYQELINSDPEWKRNYELIRTLGVESERGMAVLVGAELDRALELVLCAYLAPGKARTELFAGSSPPLGTFSGKINLCRALHLINEDECTALHTIRKIRNEFAHDPDASFANAQIRSWVDILRSNPEQDHKTRFELEAAGLIASLETTAVDQAHGRVYEESFNTWYRRGADRDAKPLKSKEEAAEAYRSKRSDKTAR</sequence>
<organism evidence="1 2">
    <name type="scientific">Bradyrhizobium japonicum</name>
    <dbReference type="NCBI Taxonomy" id="375"/>
    <lineage>
        <taxon>Bacteria</taxon>
        <taxon>Pseudomonadati</taxon>
        <taxon>Pseudomonadota</taxon>
        <taxon>Alphaproteobacteria</taxon>
        <taxon>Hyphomicrobiales</taxon>
        <taxon>Nitrobacteraceae</taxon>
        <taxon>Bradyrhizobium</taxon>
    </lineage>
</organism>
<dbReference type="Proteomes" id="UP000030377">
    <property type="component" value="Unassembled WGS sequence"/>
</dbReference>
<dbReference type="InterPro" id="IPR038026">
    <property type="entry name" value="MtlR-like_sf"/>
</dbReference>
<dbReference type="GeneID" id="46488845"/>
<dbReference type="KEGG" id="bjp:RN69_39915"/>
<dbReference type="PATRIC" id="fig|375.37.peg.7045"/>
<dbReference type="FunFam" id="1.20.120.330:FF:000030">
    <property type="entry name" value="Probable mannitol operon repressor"/>
    <property type="match status" value="1"/>
</dbReference>
<dbReference type="AlphaFoldDB" id="A0A0A3XUW4"/>
<evidence type="ECO:0000313" key="1">
    <source>
        <dbReference type="EMBL" id="KGT76946.1"/>
    </source>
</evidence>
<protein>
    <submittedName>
        <fullName evidence="1">Uncharacterized protein</fullName>
    </submittedName>
</protein>